<organism evidence="9 10">
    <name type="scientific">Collinsella ureilytica</name>
    <dbReference type="NCBI Taxonomy" id="2869515"/>
    <lineage>
        <taxon>Bacteria</taxon>
        <taxon>Bacillati</taxon>
        <taxon>Actinomycetota</taxon>
        <taxon>Coriobacteriia</taxon>
        <taxon>Coriobacteriales</taxon>
        <taxon>Coriobacteriaceae</taxon>
        <taxon>Collinsella</taxon>
    </lineage>
</organism>
<evidence type="ECO:0000256" key="5">
    <source>
        <dbReference type="ARBA" id="ARBA00022692"/>
    </source>
</evidence>
<comment type="caution">
    <text evidence="9">The sequence shown here is derived from an EMBL/GenBank/DDBJ whole genome shotgun (WGS) entry which is preliminary data.</text>
</comment>
<dbReference type="RefSeq" id="WP_222198822.1">
    <property type="nucleotide sequence ID" value="NZ_JAIMFO010000004.1"/>
</dbReference>
<evidence type="ECO:0000256" key="7">
    <source>
        <dbReference type="ARBA" id="ARBA00023136"/>
    </source>
</evidence>
<dbReference type="Pfam" id="PF03591">
    <property type="entry name" value="AzlC"/>
    <property type="match status" value="1"/>
</dbReference>
<accession>A0ABS7MIB4</accession>
<evidence type="ECO:0000256" key="8">
    <source>
        <dbReference type="SAM" id="Phobius"/>
    </source>
</evidence>
<dbReference type="InterPro" id="IPR011606">
    <property type="entry name" value="Brnchd-chn_aa_trnsp_permease"/>
</dbReference>
<keyword evidence="7 8" id="KW-0472">Membrane</keyword>
<keyword evidence="4" id="KW-1003">Cell membrane</keyword>
<feature type="transmembrane region" description="Helical" evidence="8">
    <location>
        <begin position="246"/>
        <end position="262"/>
    </location>
</feature>
<keyword evidence="5 8" id="KW-0812">Transmembrane</keyword>
<gene>
    <name evidence="9" type="ORF">K6V98_01805</name>
</gene>
<evidence type="ECO:0000256" key="3">
    <source>
        <dbReference type="ARBA" id="ARBA00022448"/>
    </source>
</evidence>
<evidence type="ECO:0000313" key="9">
    <source>
        <dbReference type="EMBL" id="MBY4797099.1"/>
    </source>
</evidence>
<evidence type="ECO:0000256" key="6">
    <source>
        <dbReference type="ARBA" id="ARBA00022989"/>
    </source>
</evidence>
<evidence type="ECO:0000256" key="2">
    <source>
        <dbReference type="ARBA" id="ARBA00010735"/>
    </source>
</evidence>
<comment type="similarity">
    <text evidence="2">Belongs to the AzlC family.</text>
</comment>
<evidence type="ECO:0000313" key="10">
    <source>
        <dbReference type="Proteomes" id="UP000700908"/>
    </source>
</evidence>
<reference evidence="9 10" key="1">
    <citation type="submission" date="2021-08" db="EMBL/GenBank/DDBJ databases">
        <title>Collinsella faecalis sp. nov. isolated from swine faeces.</title>
        <authorList>
            <person name="Oh B.S."/>
            <person name="Lee J.H."/>
        </authorList>
    </citation>
    <scope>NUCLEOTIDE SEQUENCE [LARGE SCALE GENOMIC DNA]</scope>
    <source>
        <strain evidence="9 10">AGMB00827</strain>
    </source>
</reference>
<dbReference type="EMBL" id="JAIMFO010000004">
    <property type="protein sequence ID" value="MBY4797099.1"/>
    <property type="molecule type" value="Genomic_DNA"/>
</dbReference>
<keyword evidence="3" id="KW-0813">Transport</keyword>
<dbReference type="Proteomes" id="UP000700908">
    <property type="component" value="Unassembled WGS sequence"/>
</dbReference>
<evidence type="ECO:0000256" key="1">
    <source>
        <dbReference type="ARBA" id="ARBA00004651"/>
    </source>
</evidence>
<keyword evidence="6 8" id="KW-1133">Transmembrane helix</keyword>
<evidence type="ECO:0000256" key="4">
    <source>
        <dbReference type="ARBA" id="ARBA00022475"/>
    </source>
</evidence>
<feature type="transmembrane region" description="Helical" evidence="8">
    <location>
        <begin position="189"/>
        <end position="216"/>
    </location>
</feature>
<keyword evidence="10" id="KW-1185">Reference proteome</keyword>
<protein>
    <submittedName>
        <fullName evidence="9">AzlC family ABC transporter permease</fullName>
    </submittedName>
</protein>
<sequence>MSVDEACELGCKAGCERAVCTEATGAPVSTATSTYSAQHSSQASSSKAAHPSPIARLRSRSHIALPALAAAFPLTTPIMAGFILTGITCGVFVLSLGLPWWAPTLMSIAIFAGSSEFVVASLLLAPFNPIQTFITVFIVNARHLFYGLPLLERFRTFGAKRLYMVYALCDESFSLQCTRSAPEGIDEGWFMFWISLLNQAWWVIGCTLGALVGHLLPTGVDGVSFAMTALFVVIFLDQVEHERTHIGAYVGFAAAVVSLLILGPESFLIPALALILGSLLFVRAHVEPTLDEEAS</sequence>
<proteinExistence type="inferred from homology"/>
<comment type="subcellular location">
    <subcellularLocation>
        <location evidence="1">Cell membrane</location>
        <topology evidence="1">Multi-pass membrane protein</topology>
    </subcellularLocation>
</comment>
<feature type="transmembrane region" description="Helical" evidence="8">
    <location>
        <begin position="78"/>
        <end position="98"/>
    </location>
</feature>
<name>A0ABS7MIB4_9ACTN</name>
<feature type="transmembrane region" description="Helical" evidence="8">
    <location>
        <begin position="222"/>
        <end position="239"/>
    </location>
</feature>
<dbReference type="PANTHER" id="PTHR34979">
    <property type="entry name" value="INNER MEMBRANE PROTEIN YGAZ"/>
    <property type="match status" value="1"/>
</dbReference>
<dbReference type="PANTHER" id="PTHR34979:SF1">
    <property type="entry name" value="INNER MEMBRANE PROTEIN YGAZ"/>
    <property type="match status" value="1"/>
</dbReference>